<keyword evidence="8" id="KW-1185">Reference proteome</keyword>
<name>A0ABV2D6Q6_9HYPH</name>
<feature type="transmembrane region" description="Helical" evidence="5">
    <location>
        <begin position="170"/>
        <end position="189"/>
    </location>
</feature>
<feature type="transmembrane region" description="Helical" evidence="5">
    <location>
        <begin position="137"/>
        <end position="158"/>
    </location>
</feature>
<feature type="transmembrane region" description="Helical" evidence="5">
    <location>
        <begin position="38"/>
        <end position="57"/>
    </location>
</feature>
<feature type="transmembrane region" description="Helical" evidence="5">
    <location>
        <begin position="351"/>
        <end position="370"/>
    </location>
</feature>
<proteinExistence type="predicted"/>
<organism evidence="7 8">
    <name type="scientific">Mesorhizobium shangrilense</name>
    <dbReference type="NCBI Taxonomy" id="460060"/>
    <lineage>
        <taxon>Bacteria</taxon>
        <taxon>Pseudomonadati</taxon>
        <taxon>Pseudomonadota</taxon>
        <taxon>Alphaproteobacteria</taxon>
        <taxon>Hyphomicrobiales</taxon>
        <taxon>Phyllobacteriaceae</taxon>
        <taxon>Mesorhizobium</taxon>
    </lineage>
</organism>
<dbReference type="Proteomes" id="UP001548832">
    <property type="component" value="Unassembled WGS sequence"/>
</dbReference>
<evidence type="ECO:0000256" key="5">
    <source>
        <dbReference type="SAM" id="Phobius"/>
    </source>
</evidence>
<protein>
    <submittedName>
        <fullName evidence="7">Ionic transporter y4hA</fullName>
    </submittedName>
</protein>
<feature type="transmembrane region" description="Helical" evidence="5">
    <location>
        <begin position="294"/>
        <end position="317"/>
    </location>
</feature>
<evidence type="ECO:0000313" key="8">
    <source>
        <dbReference type="Proteomes" id="UP001548832"/>
    </source>
</evidence>
<evidence type="ECO:0000256" key="1">
    <source>
        <dbReference type="ARBA" id="ARBA00004141"/>
    </source>
</evidence>
<comment type="subcellular location">
    <subcellularLocation>
        <location evidence="1">Membrane</location>
        <topology evidence="1">Multi-pass membrane protein</topology>
    </subcellularLocation>
</comment>
<feature type="transmembrane region" description="Helical" evidence="5">
    <location>
        <begin position="104"/>
        <end position="125"/>
    </location>
</feature>
<feature type="transmembrane region" description="Helical" evidence="5">
    <location>
        <begin position="252"/>
        <end position="273"/>
    </location>
</feature>
<comment type="caution">
    <text evidence="7">The sequence shown here is derived from an EMBL/GenBank/DDBJ whole genome shotgun (WGS) entry which is preliminary data.</text>
</comment>
<accession>A0ABV2D6Q6</accession>
<dbReference type="EMBL" id="JBEWSZ010000001">
    <property type="protein sequence ID" value="MET2825712.1"/>
    <property type="molecule type" value="Genomic_DNA"/>
</dbReference>
<evidence type="ECO:0000313" key="7">
    <source>
        <dbReference type="EMBL" id="MET2825712.1"/>
    </source>
</evidence>
<evidence type="ECO:0000256" key="3">
    <source>
        <dbReference type="ARBA" id="ARBA00022989"/>
    </source>
</evidence>
<evidence type="ECO:0000259" key="6">
    <source>
        <dbReference type="Pfam" id="PF01699"/>
    </source>
</evidence>
<sequence length="371" mass="38182">MSGHSHDSIPTWTWVAPVLAAGLLALKFTSIVPSDATLVLVLAAALLGSAVFAAVHHAEVLALKLGEPFGSILLAVAVTVIEVALIVSIMLTSAPGSDVVARDTVFAAVMIVLNGVAGLCLIMGGRRHFEQTFQLQGASSALAVLGTLATLALILPNYTLAASGPSFSNLQVVFVGMAALVLWGVFVFVQTVKHRDYFLDTPAEADPTDEDVEASPEKPSGRIALFSLGLLLVSLVAVVLLAKVLSYPLDKGIAAAGLPQAFVGVIIAAIVLLPEGMAAAKSAVRNQLQNSINLALGSAIASIGLTIPTVAIVSLVLKQNLVLGVSPTNITLLVLTLFVSTLTLGTGRTTVLQGAIHLVIFAVFLLVSAVP</sequence>
<dbReference type="RefSeq" id="WP_354457796.1">
    <property type="nucleotide sequence ID" value="NZ_JBEWSZ010000001.1"/>
</dbReference>
<dbReference type="InterPro" id="IPR004837">
    <property type="entry name" value="NaCa_Exmemb"/>
</dbReference>
<reference evidence="7 8" key="1">
    <citation type="submission" date="2024-06" db="EMBL/GenBank/DDBJ databases">
        <authorList>
            <person name="Kim D.-U."/>
        </authorList>
    </citation>
    <scope>NUCLEOTIDE SEQUENCE [LARGE SCALE GENOMIC DNA]</scope>
    <source>
        <strain evidence="7 8">KACC15460</strain>
    </source>
</reference>
<feature type="transmembrane region" description="Helical" evidence="5">
    <location>
        <begin position="323"/>
        <end position="344"/>
    </location>
</feature>
<feature type="transmembrane region" description="Helical" evidence="5">
    <location>
        <begin position="223"/>
        <end position="246"/>
    </location>
</feature>
<keyword evidence="4 5" id="KW-0472">Membrane</keyword>
<evidence type="ECO:0000256" key="2">
    <source>
        <dbReference type="ARBA" id="ARBA00022692"/>
    </source>
</evidence>
<dbReference type="PANTHER" id="PTHR37958">
    <property type="entry name" value="SODIUM-POTASSIUM/PROTON ANTIPORTER CHAA"/>
    <property type="match status" value="1"/>
</dbReference>
<dbReference type="Pfam" id="PF01699">
    <property type="entry name" value="Na_Ca_ex"/>
    <property type="match status" value="2"/>
</dbReference>
<keyword evidence="3 5" id="KW-1133">Transmembrane helix</keyword>
<dbReference type="PANTHER" id="PTHR37958:SF1">
    <property type="entry name" value="SODIUM-POTASSIUM_PROTON ANTIPORTER CHAA"/>
    <property type="match status" value="1"/>
</dbReference>
<feature type="transmembrane region" description="Helical" evidence="5">
    <location>
        <begin position="12"/>
        <end position="32"/>
    </location>
</feature>
<feature type="transmembrane region" description="Helical" evidence="5">
    <location>
        <begin position="69"/>
        <end position="92"/>
    </location>
</feature>
<feature type="domain" description="Sodium/calcium exchanger membrane region" evidence="6">
    <location>
        <begin position="37"/>
        <end position="191"/>
    </location>
</feature>
<keyword evidence="2 5" id="KW-0812">Transmembrane</keyword>
<dbReference type="InterPro" id="IPR052946">
    <property type="entry name" value="Alkaline_pH_Ca-Antiporter"/>
</dbReference>
<evidence type="ECO:0000256" key="4">
    <source>
        <dbReference type="ARBA" id="ARBA00023136"/>
    </source>
</evidence>
<feature type="domain" description="Sodium/calcium exchanger membrane region" evidence="6">
    <location>
        <begin position="227"/>
        <end position="368"/>
    </location>
</feature>
<gene>
    <name evidence="7" type="ORF">ABVQ20_01840</name>
</gene>